<feature type="non-terminal residue" evidence="1">
    <location>
        <position position="1"/>
    </location>
</feature>
<proteinExistence type="predicted"/>
<organism evidence="1 2">
    <name type="scientific">Haematococcus lacustris</name>
    <name type="common">Green alga</name>
    <name type="synonym">Haematococcus pluvialis</name>
    <dbReference type="NCBI Taxonomy" id="44745"/>
    <lineage>
        <taxon>Eukaryota</taxon>
        <taxon>Viridiplantae</taxon>
        <taxon>Chlorophyta</taxon>
        <taxon>core chlorophytes</taxon>
        <taxon>Chlorophyceae</taxon>
        <taxon>CS clade</taxon>
        <taxon>Chlamydomonadales</taxon>
        <taxon>Haematococcaceae</taxon>
        <taxon>Haematococcus</taxon>
    </lineage>
</organism>
<sequence>YDFCSKPLPEHEEALLQSVMMRLTDIVAKRGTPVKPFFDDAAADDHSAKLFGHVTIPQFRQCLSTKLQLETSEEEIRVIVRKFSHEDKPELVNYIAWSNTVDPPRF</sequence>
<reference evidence="1 2" key="1">
    <citation type="submission" date="2020-02" db="EMBL/GenBank/DDBJ databases">
        <title>Draft genome sequence of Haematococcus lacustris strain NIES-144.</title>
        <authorList>
            <person name="Morimoto D."/>
            <person name="Nakagawa S."/>
            <person name="Yoshida T."/>
            <person name="Sawayama S."/>
        </authorList>
    </citation>
    <scope>NUCLEOTIDE SEQUENCE [LARGE SCALE GENOMIC DNA]</scope>
    <source>
        <strain evidence="1 2">NIES-144</strain>
    </source>
</reference>
<gene>
    <name evidence="1" type="ORF">HaLaN_32117</name>
</gene>
<evidence type="ECO:0000313" key="2">
    <source>
        <dbReference type="Proteomes" id="UP000485058"/>
    </source>
</evidence>
<keyword evidence="2" id="KW-1185">Reference proteome</keyword>
<protein>
    <submittedName>
        <fullName evidence="1">Uncharacterized protein</fullName>
    </submittedName>
</protein>
<dbReference type="AlphaFoldDB" id="A0A6A0AIT7"/>
<dbReference type="Proteomes" id="UP000485058">
    <property type="component" value="Unassembled WGS sequence"/>
</dbReference>
<accession>A0A6A0AIT7</accession>
<name>A0A6A0AIT7_HAELA</name>
<dbReference type="EMBL" id="BLLF01007211">
    <property type="protein sequence ID" value="GFH32830.1"/>
    <property type="molecule type" value="Genomic_DNA"/>
</dbReference>
<evidence type="ECO:0000313" key="1">
    <source>
        <dbReference type="EMBL" id="GFH32830.1"/>
    </source>
</evidence>
<comment type="caution">
    <text evidence="1">The sequence shown here is derived from an EMBL/GenBank/DDBJ whole genome shotgun (WGS) entry which is preliminary data.</text>
</comment>